<dbReference type="PATRIC" id="fig|216463.3.peg.443"/>
<proteinExistence type="predicted"/>
<keyword evidence="1" id="KW-0812">Transmembrane</keyword>
<evidence type="ECO:0000313" key="2">
    <source>
        <dbReference type="EMBL" id="KJW12769.1"/>
    </source>
</evidence>
<comment type="caution">
    <text evidence="2">The sequence shown here is derived from an EMBL/GenBank/DDBJ whole genome shotgun (WGS) entry which is preliminary data.</text>
</comment>
<dbReference type="EMBL" id="JZCR01000015">
    <property type="protein sequence ID" value="KJW12769.1"/>
    <property type="molecule type" value="Genomic_DNA"/>
</dbReference>
<feature type="transmembrane region" description="Helical" evidence="1">
    <location>
        <begin position="31"/>
        <end position="48"/>
    </location>
</feature>
<dbReference type="AlphaFoldDB" id="A0A0F3RT59"/>
<evidence type="ECO:0000313" key="3">
    <source>
        <dbReference type="Proteomes" id="UP000033491"/>
    </source>
</evidence>
<evidence type="ECO:0000256" key="1">
    <source>
        <dbReference type="SAM" id="Phobius"/>
    </source>
</evidence>
<keyword evidence="1" id="KW-1133">Transmembrane helix</keyword>
<protein>
    <submittedName>
        <fullName evidence="2">Uncharacterized protein</fullName>
    </submittedName>
</protein>
<gene>
    <name evidence="2" type="ORF">VC81_06710</name>
</gene>
<accession>A0A0F3RT59</accession>
<name>A0A0F3RT59_9LACO</name>
<organism evidence="2 3">
    <name type="scientific">Levilactobacillus spicheri</name>
    <dbReference type="NCBI Taxonomy" id="216463"/>
    <lineage>
        <taxon>Bacteria</taxon>
        <taxon>Bacillati</taxon>
        <taxon>Bacillota</taxon>
        <taxon>Bacilli</taxon>
        <taxon>Lactobacillales</taxon>
        <taxon>Lactobacillaceae</taxon>
        <taxon>Levilactobacillus</taxon>
    </lineage>
</organism>
<dbReference type="Proteomes" id="UP000033491">
    <property type="component" value="Unassembled WGS sequence"/>
</dbReference>
<dbReference type="RefSeq" id="WP_045807308.1">
    <property type="nucleotide sequence ID" value="NZ_JZCR01000015.1"/>
</dbReference>
<keyword evidence="1" id="KW-0472">Membrane</keyword>
<feature type="transmembrane region" description="Helical" evidence="1">
    <location>
        <begin position="54"/>
        <end position="74"/>
    </location>
</feature>
<sequence length="108" mass="12181">MWKTLMAPWMQGTQQFRERAQQTPTRRLRQWGGGLVGFLLLGAGLVGLRLTTWGYGLIGLTFFGLADYLQLCWLRRYRSYWLGLLVSSGAAFVIVAAESLGLALLFHD</sequence>
<reference evidence="2 3" key="1">
    <citation type="submission" date="2015-03" db="EMBL/GenBank/DDBJ databases">
        <authorList>
            <person name="Zheng J."/>
            <person name="Ganezle M."/>
        </authorList>
    </citation>
    <scope>NUCLEOTIDE SEQUENCE [LARGE SCALE GENOMIC DNA]</scope>
    <source>
        <strain evidence="2 3">LP38</strain>
    </source>
</reference>
<feature type="transmembrane region" description="Helical" evidence="1">
    <location>
        <begin position="81"/>
        <end position="106"/>
    </location>
</feature>